<dbReference type="OrthoDB" id="5969700at2759"/>
<sequence>MSDLGPPTENPSEHIVYNNSTDMNSFLPVGEEQEQEIEAVRNQLSANEPMPWLTIERHLTIDELREMAASDNSALLMSKVSRYIGNIAGTNAYWNKVREELKAIITNVGAPTSFFTFSSADMHWPELHALVGANTVDWYFTQRLEKFVQHWLYDTLGAKWHWFRYEYHGRGSIHCHGTAKLNNDPGLCQLTPTALKGFFLAQKFKNENDCSDTTELDQDIQADQKAADTVRQYVDWLLSTVHPNPPDQDMWIRPEVHRCQRNHHDIPEHEKQSDYVDLLKMIQRHTRCSTSYCLRKKSNETELKCRFHFPFDICPKTKLEFEKIHTSGDNEHYRAKFVTKRNYSRLNYHQQLQLQGWRANCDIQVVIDHYACVEYLTKYAAKGEPRSPILKQTFNSIMQYVDSNTDPRRVMKKVVMKSLDERDYAAQETMHHLLSLKLHSSFFKVIPVSLNGSRRVRDTASNDEGELFTDYSLLDVSANREQYVSSQKIMNMNFVQFATTYKGPNFGLYFKYQILRYKPWRTTQNNAWGDQEPTDEVLINCWHEFLQTPYGQPNVPDWFDKLQAAIQSQEPEDEPSEEQETTREEWMILSDLNTPLDNSEQTLQSTYDCHLHRANYSEQQIQEVPTWIKTNKEEYTIDEEYDVVDIDSFIEMQKLVYDIVKSHFDDASSEKGHCISL</sequence>
<dbReference type="InterPro" id="IPR051055">
    <property type="entry name" value="PIF1_helicase"/>
</dbReference>
<name>A0A7D9IT47_PARCT</name>
<organism evidence="2 3">
    <name type="scientific">Paramuricea clavata</name>
    <name type="common">Red gorgonian</name>
    <name type="synonym">Violescent sea-whip</name>
    <dbReference type="NCBI Taxonomy" id="317549"/>
    <lineage>
        <taxon>Eukaryota</taxon>
        <taxon>Metazoa</taxon>
        <taxon>Cnidaria</taxon>
        <taxon>Anthozoa</taxon>
        <taxon>Octocorallia</taxon>
        <taxon>Malacalcyonacea</taxon>
        <taxon>Plexauridae</taxon>
        <taxon>Paramuricea</taxon>
    </lineage>
</organism>
<reference evidence="2" key="1">
    <citation type="submission" date="2020-04" db="EMBL/GenBank/DDBJ databases">
        <authorList>
            <person name="Alioto T."/>
            <person name="Alioto T."/>
            <person name="Gomez Garrido J."/>
        </authorList>
    </citation>
    <scope>NUCLEOTIDE SEQUENCE</scope>
    <source>
        <strain evidence="2">A484AB</strain>
    </source>
</reference>
<dbReference type="EMBL" id="CACRXK020009874">
    <property type="protein sequence ID" value="CAB4018137.1"/>
    <property type="molecule type" value="Genomic_DNA"/>
</dbReference>
<feature type="domain" description="Helitron helicase-like" evidence="1">
    <location>
        <begin position="55"/>
        <end position="177"/>
    </location>
</feature>
<evidence type="ECO:0000313" key="2">
    <source>
        <dbReference type="EMBL" id="CAB4018137.1"/>
    </source>
</evidence>
<dbReference type="InterPro" id="IPR025476">
    <property type="entry name" value="Helitron_helicase-like"/>
</dbReference>
<dbReference type="PANTHER" id="PTHR47642">
    <property type="entry name" value="ATP-DEPENDENT DNA HELICASE"/>
    <property type="match status" value="1"/>
</dbReference>
<gene>
    <name evidence="2" type="ORF">PACLA_8A031183</name>
</gene>
<comment type="caution">
    <text evidence="2">The sequence shown here is derived from an EMBL/GenBank/DDBJ whole genome shotgun (WGS) entry which is preliminary data.</text>
</comment>
<evidence type="ECO:0000313" key="3">
    <source>
        <dbReference type="Proteomes" id="UP001152795"/>
    </source>
</evidence>
<dbReference type="Pfam" id="PF14214">
    <property type="entry name" value="Helitron_like_N"/>
    <property type="match status" value="1"/>
</dbReference>
<evidence type="ECO:0000259" key="1">
    <source>
        <dbReference type="Pfam" id="PF14214"/>
    </source>
</evidence>
<keyword evidence="3" id="KW-1185">Reference proteome</keyword>
<dbReference type="Proteomes" id="UP001152795">
    <property type="component" value="Unassembled WGS sequence"/>
</dbReference>
<dbReference type="AlphaFoldDB" id="A0A7D9IT47"/>
<accession>A0A7D9IT47</accession>
<protein>
    <recommendedName>
        <fullName evidence="1">Helitron helicase-like domain-containing protein</fullName>
    </recommendedName>
</protein>
<proteinExistence type="predicted"/>